<dbReference type="EMBL" id="PXXU01000006">
    <property type="protein sequence ID" value="PSJ18348.1"/>
    <property type="molecule type" value="Genomic_DNA"/>
</dbReference>
<dbReference type="Gene3D" id="2.40.160.10">
    <property type="entry name" value="Porin"/>
    <property type="match status" value="1"/>
</dbReference>
<evidence type="ECO:0000313" key="3">
    <source>
        <dbReference type="Proteomes" id="UP000241912"/>
    </source>
</evidence>
<protein>
    <submittedName>
        <fullName evidence="2">Porin</fullName>
    </submittedName>
</protein>
<dbReference type="SUPFAM" id="SSF56935">
    <property type="entry name" value="Porins"/>
    <property type="match status" value="1"/>
</dbReference>
<keyword evidence="1" id="KW-0732">Signal</keyword>
<organism evidence="2 3">
    <name type="scientific">Nitrosomonas supralitoralis</name>
    <dbReference type="NCBI Taxonomy" id="2116706"/>
    <lineage>
        <taxon>Bacteria</taxon>
        <taxon>Pseudomonadati</taxon>
        <taxon>Pseudomonadota</taxon>
        <taxon>Betaproteobacteria</taxon>
        <taxon>Nitrosomonadales</taxon>
        <taxon>Nitrosomonadaceae</taxon>
        <taxon>Nitrosomonas</taxon>
    </lineage>
</organism>
<sequence>MKRTLKFCSLIILTNMSIGSCLAVNFTYNGGPRIKTDDGNFEIGLNGRGHFDVHSLYPDQESPEYPAFGSQLLNDNDREGFNWRRTYATITGKIYGVNFKFENDFAVNATTAFPHSLREAWLATKLGSGQLTIGQFKPYRGLEEITSSNEITLMERPSTSSTGIYNSRQFLTGIGYRAMIKDNLGFGIHVMSLSHFGLPLEGISFGGRAVWLPIDRQGHILHLGFSASRDTANKDSLAAGAVDVYGGRQGIHQSLGVAGTSVDSPSHNSQSTFAAETAYTLGSLMLQGEYVISKLDNTHQTSGSSRDSTVQAFYVQASWFLTGETAVYKKERGAFGKPQPNGQWGALEFAARYDLAENLNQSLIADPCRTGTSKCQIQVVTLGVNWYPRTNIRFMLNYYLTDALIGNAGIGTPTRTDHFSVLSFRTQVSF</sequence>
<evidence type="ECO:0000313" key="2">
    <source>
        <dbReference type="EMBL" id="PSJ18348.1"/>
    </source>
</evidence>
<dbReference type="InterPro" id="IPR010870">
    <property type="entry name" value="Porin_O/P"/>
</dbReference>
<accession>A0A2P7NY05</accession>
<dbReference type="OrthoDB" id="9807854at2"/>
<keyword evidence="3" id="KW-1185">Reference proteome</keyword>
<feature type="signal peptide" evidence="1">
    <location>
        <begin position="1"/>
        <end position="23"/>
    </location>
</feature>
<gene>
    <name evidence="2" type="ORF">C7H79_02965</name>
</gene>
<comment type="caution">
    <text evidence="2">The sequence shown here is derived from an EMBL/GenBank/DDBJ whole genome shotgun (WGS) entry which is preliminary data.</text>
</comment>
<dbReference type="InterPro" id="IPR023614">
    <property type="entry name" value="Porin_dom_sf"/>
</dbReference>
<name>A0A2P7NY05_9PROT</name>
<evidence type="ECO:0000256" key="1">
    <source>
        <dbReference type="SAM" id="SignalP"/>
    </source>
</evidence>
<dbReference type="Pfam" id="PF07396">
    <property type="entry name" value="Porin_O_P"/>
    <property type="match status" value="1"/>
</dbReference>
<dbReference type="AlphaFoldDB" id="A0A2P7NY05"/>
<dbReference type="PROSITE" id="PS51257">
    <property type="entry name" value="PROKAR_LIPOPROTEIN"/>
    <property type="match status" value="1"/>
</dbReference>
<dbReference type="Proteomes" id="UP000241912">
    <property type="component" value="Unassembled WGS sequence"/>
</dbReference>
<proteinExistence type="predicted"/>
<reference evidence="2 3" key="1">
    <citation type="submission" date="2018-03" db="EMBL/GenBank/DDBJ databases">
        <title>Draft genome of Nitrosomonas supralitoralis APG5.</title>
        <authorList>
            <person name="Urakawa H."/>
            <person name="Lopez J.V."/>
        </authorList>
    </citation>
    <scope>NUCLEOTIDE SEQUENCE [LARGE SCALE GENOMIC DNA]</scope>
    <source>
        <strain evidence="2 3">APG5</strain>
    </source>
</reference>
<feature type="chain" id="PRO_5015145227" evidence="1">
    <location>
        <begin position="24"/>
        <end position="430"/>
    </location>
</feature>